<keyword evidence="10" id="KW-1185">Reference proteome</keyword>
<dbReference type="Proteomes" id="UP000182975">
    <property type="component" value="Unassembled WGS sequence"/>
</dbReference>
<evidence type="ECO:0000256" key="1">
    <source>
        <dbReference type="ARBA" id="ARBA00010312"/>
    </source>
</evidence>
<keyword evidence="3" id="KW-0732">Signal</keyword>
<dbReference type="InterPro" id="IPR006656">
    <property type="entry name" value="Mopterin_OxRdtase"/>
</dbReference>
<dbReference type="InterPro" id="IPR050612">
    <property type="entry name" value="Prok_Mopterin_Oxidored"/>
</dbReference>
<dbReference type="GO" id="GO:0051536">
    <property type="term" value="F:iron-sulfur cluster binding"/>
    <property type="evidence" value="ECO:0007669"/>
    <property type="project" value="UniProtKB-KW"/>
</dbReference>
<sequence length="820" mass="90294">MDGLQNRSQGVTRRGFLKTALATGAIAASAGGMATAETWLSPAKAVAQSADERVAYTYHNEHCLCNCMLKCTVRDGRLSMIEPRPNEDNRFHNVCLKGISEIQHIYGDARIQSPMRRVGERGSGEFEVITWEEAFETIAREFKKCQDTYGEDALWIQYSTEAQQRLKPLIASILHAQAGGMNGYDMGQGNGLNQAFAFSGMFALNTMWEWPQAKTVLMVNCNVLETGMMWSRGFFQAQEAGTKMIVCDPRFSTTASKADEWVALRPGTDPALFLGMTHHILEAGLYDTDHIMANTHLPFLIDAETGELLDADPAGTAEAMAAYEQAAAEAKAAGTELPEDIVKPAKKFMVWDGAQNAAVRFSEATTPALEGTFTVNGRKACTLFTRLREEMAEYTLEWAEKITNVPASQIASVAEQYAEGPSIICNGVGGIDKYGSSDIAGHCYALIASLTGNYGKRGTGCGIYCYHVTPYEAELGGWKLPEDAAPSPSPLGFYDMVRTDKVHAAMFFGDIPTQKAANWNKTLEWINSLDFICVADIYHSSVCDYVDMILPSCSKFESADSVGGVKCANGYILQNQKIIDPLFESKQDFYIEKGIAETMGYGELYPATAEEYAAATLTSDDPMVEGFTLEALSAANGALKLLDTEDPLGPEVGMDYHTPSGKQEPYYENMLSWGQAFPAWESPVEAYVDNPLREKYPLMFTQSRTRFRVHSCYSGAKWIQQFYEPHIELNPVDAAARGLSNGDEVEVLNDRGSFRTKVLISDAIQPDMAYMAESTYAQYMNGTLMQSVSNDQLTERGYDLLFGPMIPYNDTLIEIKKVGA</sequence>
<dbReference type="InterPro" id="IPR006657">
    <property type="entry name" value="MoPterin_dinucl-bd_dom"/>
</dbReference>
<dbReference type="Pfam" id="PF00384">
    <property type="entry name" value="Molybdopterin"/>
    <property type="match status" value="1"/>
</dbReference>
<dbReference type="InterPro" id="IPR009010">
    <property type="entry name" value="Asp_de-COase-like_dom_sf"/>
</dbReference>
<evidence type="ECO:0000313" key="10">
    <source>
        <dbReference type="Proteomes" id="UP000182975"/>
    </source>
</evidence>
<dbReference type="GO" id="GO:0043546">
    <property type="term" value="F:molybdopterin cofactor binding"/>
    <property type="evidence" value="ECO:0007669"/>
    <property type="project" value="InterPro"/>
</dbReference>
<keyword evidence="5" id="KW-0408">Iron</keyword>
<evidence type="ECO:0000313" key="9">
    <source>
        <dbReference type="EMBL" id="SEO38105.1"/>
    </source>
</evidence>
<dbReference type="Gene3D" id="3.40.50.740">
    <property type="match status" value="2"/>
</dbReference>
<keyword evidence="6" id="KW-0411">Iron-sulfur</keyword>
<evidence type="ECO:0000259" key="8">
    <source>
        <dbReference type="Pfam" id="PF01568"/>
    </source>
</evidence>
<feature type="domain" description="Molybdopterin dinucleotide-binding" evidence="8">
    <location>
        <begin position="698"/>
        <end position="777"/>
    </location>
</feature>
<keyword evidence="2" id="KW-0479">Metal-binding</keyword>
<name>A0A172RZU6_9ACTN</name>
<dbReference type="PANTHER" id="PTHR43742:SF6">
    <property type="entry name" value="OXIDOREDUCTASE YYAE-RELATED"/>
    <property type="match status" value="1"/>
</dbReference>
<dbReference type="NCBIfam" id="TIGR01409">
    <property type="entry name" value="TAT_signal_seq"/>
    <property type="match status" value="1"/>
</dbReference>
<dbReference type="PATRIC" id="fig|79604.3.peg.1866"/>
<dbReference type="OrthoDB" id="3169209at2"/>
<evidence type="ECO:0000256" key="2">
    <source>
        <dbReference type="ARBA" id="ARBA00022723"/>
    </source>
</evidence>
<dbReference type="InterPro" id="IPR006311">
    <property type="entry name" value="TAT_signal"/>
</dbReference>
<dbReference type="Gene3D" id="2.40.40.20">
    <property type="match status" value="1"/>
</dbReference>
<dbReference type="GO" id="GO:0046872">
    <property type="term" value="F:metal ion binding"/>
    <property type="evidence" value="ECO:0007669"/>
    <property type="project" value="UniProtKB-KW"/>
</dbReference>
<gene>
    <name evidence="9" type="ORF">SAMN02910314_00056</name>
</gene>
<keyword evidence="4" id="KW-0560">Oxidoreductase</keyword>
<dbReference type="EMBL" id="FOEC01000001">
    <property type="protein sequence ID" value="SEO38105.1"/>
    <property type="molecule type" value="Genomic_DNA"/>
</dbReference>
<evidence type="ECO:0000256" key="3">
    <source>
        <dbReference type="ARBA" id="ARBA00022729"/>
    </source>
</evidence>
<feature type="domain" description="Molybdopterin oxidoreductase" evidence="7">
    <location>
        <begin position="110"/>
        <end position="597"/>
    </location>
</feature>
<dbReference type="AlphaFoldDB" id="A0A172RZU6"/>
<reference evidence="10" key="1">
    <citation type="submission" date="2016-10" db="EMBL/GenBank/DDBJ databases">
        <authorList>
            <person name="Varghese N."/>
        </authorList>
    </citation>
    <scope>NUCLEOTIDE SEQUENCE [LARGE SCALE GENOMIC DNA]</scope>
    <source>
        <strain evidence="10">DSM 21843</strain>
    </source>
</reference>
<dbReference type="GO" id="GO:0016491">
    <property type="term" value="F:oxidoreductase activity"/>
    <property type="evidence" value="ECO:0007669"/>
    <property type="project" value="UniProtKB-KW"/>
</dbReference>
<evidence type="ECO:0000256" key="5">
    <source>
        <dbReference type="ARBA" id="ARBA00023004"/>
    </source>
</evidence>
<evidence type="ECO:0000256" key="6">
    <source>
        <dbReference type="ARBA" id="ARBA00023014"/>
    </source>
</evidence>
<evidence type="ECO:0000256" key="4">
    <source>
        <dbReference type="ARBA" id="ARBA00023002"/>
    </source>
</evidence>
<dbReference type="KEGG" id="ddt:AAY81_09295"/>
<dbReference type="STRING" id="79604.AAY81_09295"/>
<dbReference type="PANTHER" id="PTHR43742">
    <property type="entry name" value="TRIMETHYLAMINE-N-OXIDE REDUCTASE"/>
    <property type="match status" value="1"/>
</dbReference>
<comment type="similarity">
    <text evidence="1">Belongs to the prokaryotic molybdopterin-containing oxidoreductase family.</text>
</comment>
<organism evidence="9 10">
    <name type="scientific">Denitrobacterium detoxificans</name>
    <dbReference type="NCBI Taxonomy" id="79604"/>
    <lineage>
        <taxon>Bacteria</taxon>
        <taxon>Bacillati</taxon>
        <taxon>Actinomycetota</taxon>
        <taxon>Coriobacteriia</taxon>
        <taxon>Eggerthellales</taxon>
        <taxon>Eggerthellaceae</taxon>
        <taxon>Denitrobacterium</taxon>
    </lineage>
</organism>
<dbReference type="SUPFAM" id="SSF53706">
    <property type="entry name" value="Formate dehydrogenase/DMSO reductase, domains 1-3"/>
    <property type="match status" value="1"/>
</dbReference>
<protein>
    <submittedName>
        <fullName evidence="9">Prokaryotic molybdopterin-containing oxidoreductase family, molybdopterin binding subunit</fullName>
    </submittedName>
</protein>
<dbReference type="Gene3D" id="2.20.25.90">
    <property type="entry name" value="ADC-like domains"/>
    <property type="match status" value="1"/>
</dbReference>
<evidence type="ECO:0000259" key="7">
    <source>
        <dbReference type="Pfam" id="PF00384"/>
    </source>
</evidence>
<dbReference type="RefSeq" id="WP_066664315.1">
    <property type="nucleotide sequence ID" value="NZ_CP011402.1"/>
</dbReference>
<dbReference type="PROSITE" id="PS51318">
    <property type="entry name" value="TAT"/>
    <property type="match status" value="1"/>
</dbReference>
<dbReference type="Gene3D" id="3.30.2070.10">
    <property type="entry name" value="Formate dehydrogenase/DMSO reductase"/>
    <property type="match status" value="1"/>
</dbReference>
<dbReference type="Gene3D" id="3.40.228.10">
    <property type="entry name" value="Dimethylsulfoxide Reductase, domain 2"/>
    <property type="match status" value="2"/>
</dbReference>
<dbReference type="SUPFAM" id="SSF50692">
    <property type="entry name" value="ADC-like"/>
    <property type="match status" value="1"/>
</dbReference>
<accession>A0A172RZU6</accession>
<dbReference type="InterPro" id="IPR019546">
    <property type="entry name" value="TAT_signal_bac_arc"/>
</dbReference>
<proteinExistence type="inferred from homology"/>
<dbReference type="Pfam" id="PF01568">
    <property type="entry name" value="Molydop_binding"/>
    <property type="match status" value="1"/>
</dbReference>